<evidence type="ECO:0000256" key="14">
    <source>
        <dbReference type="HAMAP-Rule" id="MF_00042"/>
    </source>
</evidence>
<evidence type="ECO:0000313" key="20">
    <source>
        <dbReference type="Proteomes" id="UP000253940"/>
    </source>
</evidence>
<feature type="binding site" evidence="16">
    <location>
        <position position="323"/>
    </location>
    <ligand>
        <name>substrate</name>
    </ligand>
</feature>
<dbReference type="SUPFAM" id="SSF53098">
    <property type="entry name" value="Ribonuclease H-like"/>
    <property type="match status" value="2"/>
</dbReference>
<feature type="binding site" evidence="16">
    <location>
        <position position="274"/>
    </location>
    <ligand>
        <name>substrate</name>
    </ligand>
</feature>
<dbReference type="PANTHER" id="PTHR30231">
    <property type="entry name" value="DNA POLYMERASE III SUBUNIT EPSILON"/>
    <property type="match status" value="1"/>
</dbReference>
<evidence type="ECO:0000256" key="11">
    <source>
        <dbReference type="ARBA" id="ARBA00022932"/>
    </source>
</evidence>
<comment type="cofactor">
    <cofactor evidence="14">
        <name>Mg(2+)</name>
        <dbReference type="ChEBI" id="CHEBI:18420"/>
    </cofactor>
    <text evidence="14">Binds 1 Mg(2+) ion per subunit. May bind a second metal ion at a regulatory site, or after substrate binding.</text>
</comment>
<keyword evidence="5" id="KW-0235">DNA replication</keyword>
<evidence type="ECO:0000256" key="17">
    <source>
        <dbReference type="PIRSR" id="PIRSR606309-3"/>
    </source>
</evidence>
<proteinExistence type="inferred from homology"/>
<evidence type="ECO:0000256" key="9">
    <source>
        <dbReference type="ARBA" id="ARBA00022839"/>
    </source>
</evidence>
<comment type="cofactor">
    <cofactor evidence="17">
        <name>Mg(2+)</name>
        <dbReference type="ChEBI" id="CHEBI:18420"/>
    </cofactor>
    <cofactor evidence="17">
        <name>Mn(2+)</name>
        <dbReference type="ChEBI" id="CHEBI:29035"/>
    </cofactor>
    <text evidence="17">Binds 2 divalent metal cations. Magnesium or manganese.</text>
</comment>
<dbReference type="EC" id="3.1.26.4" evidence="14"/>
<dbReference type="SMART" id="SM00479">
    <property type="entry name" value="EXOIII"/>
    <property type="match status" value="1"/>
</dbReference>
<keyword evidence="4" id="KW-0548">Nucleotidyltransferase</keyword>
<keyword evidence="12 17" id="KW-0464">Manganese</keyword>
<feature type="binding site" evidence="14">
    <location>
        <position position="16"/>
    </location>
    <ligand>
        <name>Mg(2+)</name>
        <dbReference type="ChEBI" id="CHEBI:18420"/>
        <label>2</label>
    </ligand>
</feature>
<dbReference type="EMBL" id="CP031222">
    <property type="protein sequence ID" value="AXI02728.1"/>
    <property type="molecule type" value="Genomic_DNA"/>
</dbReference>
<feature type="binding site" evidence="14">
    <location>
        <position position="77"/>
    </location>
    <ligand>
        <name>Mg(2+)</name>
        <dbReference type="ChEBI" id="CHEBI:18420"/>
        <label>1</label>
    </ligand>
</feature>
<keyword evidence="3" id="KW-0808">Transferase</keyword>
<keyword evidence="20" id="KW-1185">Reference proteome</keyword>
<dbReference type="NCBIfam" id="TIGR01406">
    <property type="entry name" value="dnaQ_proteo"/>
    <property type="match status" value="1"/>
</dbReference>
<dbReference type="GO" id="GO:0005829">
    <property type="term" value="C:cytosol"/>
    <property type="evidence" value="ECO:0007669"/>
    <property type="project" value="TreeGrafter"/>
</dbReference>
<feature type="active site" description="Proton acceptor" evidence="15">
    <location>
        <position position="417"/>
    </location>
</feature>
<dbReference type="CDD" id="cd09278">
    <property type="entry name" value="RNase_HI_prokaryote_like"/>
    <property type="match status" value="1"/>
</dbReference>
<dbReference type="GO" id="GO:0045004">
    <property type="term" value="P:DNA replication proofreading"/>
    <property type="evidence" value="ECO:0007669"/>
    <property type="project" value="TreeGrafter"/>
</dbReference>
<evidence type="ECO:0000256" key="13">
    <source>
        <dbReference type="ARBA" id="ARBA00049244"/>
    </source>
</evidence>
<comment type="function">
    <text evidence="14">Endonuclease that specifically degrades the RNA of RNA-DNA hybrids.</text>
</comment>
<evidence type="ECO:0000313" key="19">
    <source>
        <dbReference type="EMBL" id="AXI02728.1"/>
    </source>
</evidence>
<dbReference type="GO" id="GO:0003887">
    <property type="term" value="F:DNA-directed DNA polymerase activity"/>
    <property type="evidence" value="ECO:0007669"/>
    <property type="project" value="UniProtKB-KW"/>
</dbReference>
<evidence type="ECO:0000256" key="1">
    <source>
        <dbReference type="ARBA" id="ARBA00001936"/>
    </source>
</evidence>
<dbReference type="GO" id="GO:0008408">
    <property type="term" value="F:3'-5' exonuclease activity"/>
    <property type="evidence" value="ECO:0007669"/>
    <property type="project" value="TreeGrafter"/>
</dbReference>
<dbReference type="Pfam" id="PF00929">
    <property type="entry name" value="RNase_T"/>
    <property type="match status" value="1"/>
</dbReference>
<comment type="subunit">
    <text evidence="2 14">Monomer.</text>
</comment>
<feature type="binding site" evidence="17">
    <location>
        <position position="422"/>
    </location>
    <ligand>
        <name>a divalent metal cation</name>
        <dbReference type="ChEBI" id="CHEBI:60240"/>
        <label>1</label>
        <note>catalytic</note>
    </ligand>
</feature>
<comment type="similarity">
    <text evidence="14">Belongs to the RNase H family.</text>
</comment>
<dbReference type="NCBIfam" id="TIGR00573">
    <property type="entry name" value="dnaq"/>
    <property type="match status" value="1"/>
</dbReference>
<feature type="binding site" evidence="16">
    <location>
        <position position="422"/>
    </location>
    <ligand>
        <name>substrate</name>
    </ligand>
</feature>
<feature type="domain" description="RNase H type-1" evidence="18">
    <location>
        <begin position="7"/>
        <end position="149"/>
    </location>
</feature>
<dbReference type="GO" id="GO:0000287">
    <property type="term" value="F:magnesium ion binding"/>
    <property type="evidence" value="ECO:0007669"/>
    <property type="project" value="UniProtKB-UniRule"/>
</dbReference>
<evidence type="ECO:0000256" key="3">
    <source>
        <dbReference type="ARBA" id="ARBA00022679"/>
    </source>
</evidence>
<keyword evidence="7 14" id="KW-0479">Metal-binding</keyword>
<feature type="binding site" evidence="17">
    <location>
        <position position="274"/>
    </location>
    <ligand>
        <name>a divalent metal cation</name>
        <dbReference type="ChEBI" id="CHEBI:60240"/>
        <label>1</label>
        <note>catalytic</note>
    </ligand>
</feature>
<dbReference type="PANTHER" id="PTHR30231:SF41">
    <property type="entry name" value="DNA POLYMERASE III SUBUNIT EPSILON"/>
    <property type="match status" value="1"/>
</dbReference>
<feature type="binding site" evidence="14">
    <location>
        <position position="16"/>
    </location>
    <ligand>
        <name>Mg(2+)</name>
        <dbReference type="ChEBI" id="CHEBI:18420"/>
        <label>1</label>
    </ligand>
</feature>
<dbReference type="Proteomes" id="UP000253940">
    <property type="component" value="Chromosome"/>
</dbReference>
<dbReference type="GO" id="GO:0003677">
    <property type="term" value="F:DNA binding"/>
    <property type="evidence" value="ECO:0007669"/>
    <property type="project" value="InterPro"/>
</dbReference>
<keyword evidence="11" id="KW-0239">DNA-directed DNA polymerase</keyword>
<dbReference type="AlphaFoldDB" id="A0A345P619"/>
<keyword evidence="14" id="KW-0963">Cytoplasm</keyword>
<dbReference type="KEGG" id="mbah:HYN46_07700"/>
<dbReference type="InterPro" id="IPR006309">
    <property type="entry name" value="DnaQ_proteo"/>
</dbReference>
<dbReference type="InterPro" id="IPR002156">
    <property type="entry name" value="RNaseH_domain"/>
</dbReference>
<evidence type="ECO:0000256" key="10">
    <source>
        <dbReference type="ARBA" id="ARBA00022842"/>
    </source>
</evidence>
<organism evidence="19 20">
    <name type="scientific">Aquirhabdus parva</name>
    <dbReference type="NCBI Taxonomy" id="2283318"/>
    <lineage>
        <taxon>Bacteria</taxon>
        <taxon>Pseudomonadati</taxon>
        <taxon>Pseudomonadota</taxon>
        <taxon>Gammaproteobacteria</taxon>
        <taxon>Moraxellales</taxon>
        <taxon>Moraxellaceae</taxon>
        <taxon>Aquirhabdus</taxon>
    </lineage>
</organism>
<feature type="binding site" evidence="17">
    <location>
        <position position="276"/>
    </location>
    <ligand>
        <name>a divalent metal cation</name>
        <dbReference type="ChEBI" id="CHEBI:60240"/>
        <label>1</label>
        <note>catalytic</note>
    </ligand>
</feature>
<sequence length="503" mass="56213">MSLLTTSSQMITLYVDGACRGNPGKGGWGVYVEYADGKKAEFCGGEPHTTNNRMELMAAIEGLARTDPTLAATVWTDSNYVQKGISEWIHNWKKKNWKKSDGGAVINADLWKILDKLSQNRKIDWRWIKGHAGHAGNEKADQLANQGLETQGPSIALANDKKQTLAAHMDSPEDKPLIIKAKNTESTSLMDLLLPPDEFDDYQEPNWLNEEDQDLSESYERFDEAEETLATQGSLTPTLPDDAYTEESQGIVRTHNTARLDAFTSSGKRQLILDTETTGFDPKTGDRIVEIGVIELINRKLTGNSLHVYLNPQRLVGESENIHGLSDAFLSDKPLFADIADELEAFLVGAEVIAHNASFDMRFLEAEMEMAGRRPLSEQITVTDTLAIAKRKHPGQKNSLDALAKRYEIKERDRTFHGALLDAEILADVYLLLTGGQVTLDMDTQEERSNQINESRPRIQRKLAVVKAHTDELNLHQAWIAEMDSGRDGAISIWHKWEQSQTS</sequence>
<feature type="binding site" evidence="16">
    <location>
        <position position="318"/>
    </location>
    <ligand>
        <name>substrate</name>
    </ligand>
</feature>
<evidence type="ECO:0000256" key="8">
    <source>
        <dbReference type="ARBA" id="ARBA00022801"/>
    </source>
</evidence>
<comment type="cofactor">
    <cofactor evidence="1">
        <name>Mn(2+)</name>
        <dbReference type="ChEBI" id="CHEBI:29035"/>
    </cofactor>
</comment>
<evidence type="ECO:0000256" key="12">
    <source>
        <dbReference type="ARBA" id="ARBA00023211"/>
    </source>
</evidence>
<dbReference type="InterPro" id="IPR012337">
    <property type="entry name" value="RNaseH-like_sf"/>
</dbReference>
<dbReference type="CDD" id="cd06131">
    <property type="entry name" value="DNA_pol_III_epsilon_Ecoli_like"/>
    <property type="match status" value="1"/>
</dbReference>
<dbReference type="RefSeq" id="WP_114898838.1">
    <property type="nucleotide sequence ID" value="NZ_CP031222.1"/>
</dbReference>
<dbReference type="GO" id="GO:0006401">
    <property type="term" value="P:RNA catabolic process"/>
    <property type="evidence" value="ECO:0007669"/>
    <property type="project" value="UniProtKB-UniRule"/>
</dbReference>
<comment type="subcellular location">
    <subcellularLocation>
        <location evidence="14">Cytoplasm</location>
    </subcellularLocation>
</comment>
<gene>
    <name evidence="14" type="primary">rnhA</name>
    <name evidence="19" type="ORF">HYN46_07700</name>
</gene>
<evidence type="ECO:0000256" key="7">
    <source>
        <dbReference type="ARBA" id="ARBA00022723"/>
    </source>
</evidence>
<keyword evidence="14" id="KW-0255">Endonuclease</keyword>
<evidence type="ECO:0000256" key="16">
    <source>
        <dbReference type="PIRSR" id="PIRSR606309-2"/>
    </source>
</evidence>
<dbReference type="InterPro" id="IPR006054">
    <property type="entry name" value="DnaQ"/>
</dbReference>
<evidence type="ECO:0000256" key="5">
    <source>
        <dbReference type="ARBA" id="ARBA00022705"/>
    </source>
</evidence>
<dbReference type="InterPro" id="IPR013520">
    <property type="entry name" value="Ribonucl_H"/>
</dbReference>
<feature type="binding site" evidence="14">
    <location>
        <position position="141"/>
    </location>
    <ligand>
        <name>Mg(2+)</name>
        <dbReference type="ChEBI" id="CHEBI:18420"/>
        <label>2</label>
    </ligand>
</feature>
<feature type="binding site" evidence="14">
    <location>
        <position position="55"/>
    </location>
    <ligand>
        <name>Mg(2+)</name>
        <dbReference type="ChEBI" id="CHEBI:18420"/>
        <label>1</label>
    </ligand>
</feature>
<name>A0A345P619_9GAMM</name>
<dbReference type="HAMAP" id="MF_00042">
    <property type="entry name" value="RNase_H"/>
    <property type="match status" value="1"/>
</dbReference>
<dbReference type="OrthoDB" id="9804290at2"/>
<evidence type="ECO:0000256" key="15">
    <source>
        <dbReference type="PIRSR" id="PIRSR606309-1"/>
    </source>
</evidence>
<keyword evidence="6 14" id="KW-0540">Nuclease</keyword>
<accession>A0A345P619</accession>
<feature type="binding site" evidence="16">
    <location>
        <position position="276"/>
    </location>
    <ligand>
        <name>substrate</name>
    </ligand>
</feature>
<evidence type="ECO:0000256" key="6">
    <source>
        <dbReference type="ARBA" id="ARBA00022722"/>
    </source>
</evidence>
<comment type="catalytic activity">
    <reaction evidence="13">
        <text>DNA(n) + a 2'-deoxyribonucleoside 5'-triphosphate = DNA(n+1) + diphosphate</text>
        <dbReference type="Rhea" id="RHEA:22508"/>
        <dbReference type="Rhea" id="RHEA-COMP:17339"/>
        <dbReference type="Rhea" id="RHEA-COMP:17340"/>
        <dbReference type="ChEBI" id="CHEBI:33019"/>
        <dbReference type="ChEBI" id="CHEBI:61560"/>
        <dbReference type="ChEBI" id="CHEBI:173112"/>
        <dbReference type="EC" id="2.7.7.7"/>
    </reaction>
</comment>
<evidence type="ECO:0000259" key="18">
    <source>
        <dbReference type="PROSITE" id="PS50879"/>
    </source>
</evidence>
<keyword evidence="8 14" id="KW-0378">Hydrolase</keyword>
<dbReference type="PROSITE" id="PS50879">
    <property type="entry name" value="RNASE_H_1"/>
    <property type="match status" value="1"/>
</dbReference>
<dbReference type="Pfam" id="PF00075">
    <property type="entry name" value="RNase_H"/>
    <property type="match status" value="1"/>
</dbReference>
<keyword evidence="10 14" id="KW-0460">Magnesium</keyword>
<protein>
    <recommendedName>
        <fullName evidence="14">Ribonuclease H</fullName>
        <shortName evidence="14">RNase H</shortName>
        <ecNumber evidence="14">3.1.26.4</ecNumber>
    </recommendedName>
</protein>
<dbReference type="Gene3D" id="3.30.420.10">
    <property type="entry name" value="Ribonuclease H-like superfamily/Ribonuclease H"/>
    <property type="match status" value="2"/>
</dbReference>
<dbReference type="NCBIfam" id="NF004316">
    <property type="entry name" value="PRK05711.1"/>
    <property type="match status" value="1"/>
</dbReference>
<reference evidence="19 20" key="1">
    <citation type="submission" date="2018-07" db="EMBL/GenBank/DDBJ databases">
        <title>Genome sequencing of Moraxellaceae gen. HYN0046.</title>
        <authorList>
            <person name="Kim M."/>
            <person name="Yi H."/>
        </authorList>
    </citation>
    <scope>NUCLEOTIDE SEQUENCE [LARGE SCALE GENOMIC DNA]</scope>
    <source>
        <strain evidence="19 20">HYN0046</strain>
    </source>
</reference>
<dbReference type="InterPro" id="IPR022892">
    <property type="entry name" value="RNaseHI"/>
</dbReference>
<dbReference type="GO" id="GO:0004523">
    <property type="term" value="F:RNA-DNA hybrid ribonuclease activity"/>
    <property type="evidence" value="ECO:0007669"/>
    <property type="project" value="UniProtKB-UniRule"/>
</dbReference>
<evidence type="ECO:0000256" key="4">
    <source>
        <dbReference type="ARBA" id="ARBA00022695"/>
    </source>
</evidence>
<dbReference type="NCBIfam" id="NF001236">
    <property type="entry name" value="PRK00203.1"/>
    <property type="match status" value="1"/>
</dbReference>
<comment type="catalytic activity">
    <reaction evidence="14">
        <text>Endonucleolytic cleavage to 5'-phosphomonoester.</text>
        <dbReference type="EC" id="3.1.26.4"/>
    </reaction>
</comment>
<keyword evidence="9" id="KW-0269">Exonuclease</keyword>
<dbReference type="FunFam" id="3.30.420.10:FF:000012">
    <property type="entry name" value="DNA polymerase III subunit epsilon"/>
    <property type="match status" value="1"/>
</dbReference>
<dbReference type="InterPro" id="IPR036397">
    <property type="entry name" value="RNaseH_sf"/>
</dbReference>
<evidence type="ECO:0000256" key="2">
    <source>
        <dbReference type="ARBA" id="ARBA00011245"/>
    </source>
</evidence>